<dbReference type="EMBL" id="BAAARV010000083">
    <property type="protein sequence ID" value="GAA2377674.1"/>
    <property type="molecule type" value="Genomic_DNA"/>
</dbReference>
<proteinExistence type="predicted"/>
<organism evidence="3 4">
    <name type="scientific">Dactylosporangium salmoneum</name>
    <dbReference type="NCBI Taxonomy" id="53361"/>
    <lineage>
        <taxon>Bacteria</taxon>
        <taxon>Bacillati</taxon>
        <taxon>Actinomycetota</taxon>
        <taxon>Actinomycetes</taxon>
        <taxon>Micromonosporales</taxon>
        <taxon>Micromonosporaceae</taxon>
        <taxon>Dactylosporangium</taxon>
    </lineage>
</organism>
<keyword evidence="2" id="KW-0812">Transmembrane</keyword>
<gene>
    <name evidence="3" type="ORF">GCM10010170_082940</name>
</gene>
<feature type="transmembrane region" description="Helical" evidence="2">
    <location>
        <begin position="207"/>
        <end position="229"/>
    </location>
</feature>
<evidence type="ECO:0008006" key="5">
    <source>
        <dbReference type="Google" id="ProtNLM"/>
    </source>
</evidence>
<feature type="transmembrane region" description="Helical" evidence="2">
    <location>
        <begin position="235"/>
        <end position="257"/>
    </location>
</feature>
<dbReference type="Proteomes" id="UP001501444">
    <property type="component" value="Unassembled WGS sequence"/>
</dbReference>
<keyword evidence="4" id="KW-1185">Reference proteome</keyword>
<keyword evidence="2" id="KW-1133">Transmembrane helix</keyword>
<feature type="region of interest" description="Disordered" evidence="1">
    <location>
        <begin position="1"/>
        <end position="93"/>
    </location>
</feature>
<feature type="transmembrane region" description="Helical" evidence="2">
    <location>
        <begin position="150"/>
        <end position="169"/>
    </location>
</feature>
<evidence type="ECO:0000256" key="2">
    <source>
        <dbReference type="SAM" id="Phobius"/>
    </source>
</evidence>
<name>A0ABP5UDR2_9ACTN</name>
<reference evidence="4" key="1">
    <citation type="journal article" date="2019" name="Int. J. Syst. Evol. Microbiol.">
        <title>The Global Catalogue of Microorganisms (GCM) 10K type strain sequencing project: providing services to taxonomists for standard genome sequencing and annotation.</title>
        <authorList>
            <consortium name="The Broad Institute Genomics Platform"/>
            <consortium name="The Broad Institute Genome Sequencing Center for Infectious Disease"/>
            <person name="Wu L."/>
            <person name="Ma J."/>
        </authorList>
    </citation>
    <scope>NUCLEOTIDE SEQUENCE [LARGE SCALE GENOMIC DNA]</scope>
    <source>
        <strain evidence="4">JCM 3272</strain>
    </source>
</reference>
<feature type="compositionally biased region" description="Basic and acidic residues" evidence="1">
    <location>
        <begin position="69"/>
        <end position="81"/>
    </location>
</feature>
<feature type="transmembrane region" description="Helical" evidence="2">
    <location>
        <begin position="297"/>
        <end position="320"/>
    </location>
</feature>
<comment type="caution">
    <text evidence="3">The sequence shown here is derived from an EMBL/GenBank/DDBJ whole genome shotgun (WGS) entry which is preliminary data.</text>
</comment>
<evidence type="ECO:0000313" key="4">
    <source>
        <dbReference type="Proteomes" id="UP001501444"/>
    </source>
</evidence>
<accession>A0ABP5UDR2</accession>
<feature type="transmembrane region" description="Helical" evidence="2">
    <location>
        <begin position="269"/>
        <end position="291"/>
    </location>
</feature>
<evidence type="ECO:0000256" key="1">
    <source>
        <dbReference type="SAM" id="MobiDB-lite"/>
    </source>
</evidence>
<feature type="transmembrane region" description="Helical" evidence="2">
    <location>
        <begin position="175"/>
        <end position="195"/>
    </location>
</feature>
<protein>
    <recommendedName>
        <fullName evidence="5">CDP-diglyceride synthetase</fullName>
    </recommendedName>
</protein>
<feature type="transmembrane region" description="Helical" evidence="2">
    <location>
        <begin position="124"/>
        <end position="143"/>
    </location>
</feature>
<feature type="transmembrane region" description="Helical" evidence="2">
    <location>
        <begin position="341"/>
        <end position="361"/>
    </location>
</feature>
<sequence>MEKRPREGALPGEPVTGRFWHDRSVPATPSPAEDFGAWPPAAEPASRRRNRRGRAGASPDETAGITHADGNHPDGDPRPGDPEDDGEPGAPLPKVRRLVSVGVAAFAALVAIALIVGAQTRHESYAVVVFGVQALFVAVWTIASRPPAPRVVGAVGIAVAIGTDAAAVLTHEASLAPLAYVTAGGFIIGVVGQLTRPAGRQRVTESLGSSLIVTLGVVSFASLVVLGRIPHGTQAIVACLAAAGLALFIARFTDAVVPLPRIAPQVPRGGAGVVLGAMMGTAAAGAIGHYLAGLSPLPSALAGLATAIVAVMVDLSVGYAEASRIIDGDEPALWLARHIQGPIGAIAFAAPAAYVASTLLIL</sequence>
<feature type="transmembrane region" description="Helical" evidence="2">
    <location>
        <begin position="98"/>
        <end position="118"/>
    </location>
</feature>
<evidence type="ECO:0000313" key="3">
    <source>
        <dbReference type="EMBL" id="GAA2377674.1"/>
    </source>
</evidence>
<keyword evidence="2" id="KW-0472">Membrane</keyword>